<keyword evidence="7" id="KW-1185">Reference proteome</keyword>
<evidence type="ECO:0000313" key="7">
    <source>
        <dbReference type="Proteomes" id="UP000646776"/>
    </source>
</evidence>
<dbReference type="PANTHER" id="PTHR30146:SF109">
    <property type="entry name" value="HTH-TYPE TRANSCRIPTIONAL REGULATOR GALS"/>
    <property type="match status" value="1"/>
</dbReference>
<dbReference type="Gene3D" id="3.40.50.2300">
    <property type="match status" value="2"/>
</dbReference>
<feature type="compositionally biased region" description="Gly residues" evidence="4">
    <location>
        <begin position="23"/>
        <end position="33"/>
    </location>
</feature>
<evidence type="ECO:0000256" key="3">
    <source>
        <dbReference type="ARBA" id="ARBA00023163"/>
    </source>
</evidence>
<dbReference type="Pfam" id="PF00356">
    <property type="entry name" value="LacI"/>
    <property type="match status" value="1"/>
</dbReference>
<dbReference type="AlphaFoldDB" id="A0A918H2M3"/>
<dbReference type="Gene3D" id="1.10.260.40">
    <property type="entry name" value="lambda repressor-like DNA-binding domains"/>
    <property type="match status" value="1"/>
</dbReference>
<dbReference type="CDD" id="cd06267">
    <property type="entry name" value="PBP1_LacI_sugar_binding-like"/>
    <property type="match status" value="1"/>
</dbReference>
<dbReference type="InterPro" id="IPR046335">
    <property type="entry name" value="LacI/GalR-like_sensor"/>
</dbReference>
<dbReference type="PROSITE" id="PS50932">
    <property type="entry name" value="HTH_LACI_2"/>
    <property type="match status" value="1"/>
</dbReference>
<evidence type="ECO:0000256" key="2">
    <source>
        <dbReference type="ARBA" id="ARBA00023125"/>
    </source>
</evidence>
<name>A0A918H2M3_9ACTN</name>
<dbReference type="PRINTS" id="PR00036">
    <property type="entry name" value="HTHLACI"/>
</dbReference>
<dbReference type="InterPro" id="IPR010982">
    <property type="entry name" value="Lambda_DNA-bd_dom_sf"/>
</dbReference>
<feature type="domain" description="HTH lacI-type" evidence="5">
    <location>
        <begin position="41"/>
        <end position="97"/>
    </location>
</feature>
<dbReference type="InterPro" id="IPR028082">
    <property type="entry name" value="Peripla_BP_I"/>
</dbReference>
<dbReference type="GO" id="GO:0003700">
    <property type="term" value="F:DNA-binding transcription factor activity"/>
    <property type="evidence" value="ECO:0007669"/>
    <property type="project" value="TreeGrafter"/>
</dbReference>
<keyword evidence="1" id="KW-0805">Transcription regulation</keyword>
<dbReference type="Pfam" id="PF13377">
    <property type="entry name" value="Peripla_BP_3"/>
    <property type="match status" value="1"/>
</dbReference>
<evidence type="ECO:0000256" key="4">
    <source>
        <dbReference type="SAM" id="MobiDB-lite"/>
    </source>
</evidence>
<dbReference type="SUPFAM" id="SSF53822">
    <property type="entry name" value="Periplasmic binding protein-like I"/>
    <property type="match status" value="1"/>
</dbReference>
<protein>
    <submittedName>
        <fullName evidence="6">LacI family transcriptional regulator</fullName>
    </submittedName>
</protein>
<reference evidence="6" key="1">
    <citation type="journal article" date="2014" name="Int. J. Syst. Evol. Microbiol.">
        <title>Complete genome sequence of Corynebacterium casei LMG S-19264T (=DSM 44701T), isolated from a smear-ripened cheese.</title>
        <authorList>
            <consortium name="US DOE Joint Genome Institute (JGI-PGF)"/>
            <person name="Walter F."/>
            <person name="Albersmeier A."/>
            <person name="Kalinowski J."/>
            <person name="Ruckert C."/>
        </authorList>
    </citation>
    <scope>NUCLEOTIDE SEQUENCE</scope>
    <source>
        <strain evidence="6">JCM 4125</strain>
    </source>
</reference>
<gene>
    <name evidence="6" type="primary">lacI</name>
    <name evidence="6" type="ORF">GCM10010226_04890</name>
</gene>
<dbReference type="SMART" id="SM00354">
    <property type="entry name" value="HTH_LACI"/>
    <property type="match status" value="1"/>
</dbReference>
<sequence length="341" mass="35564">MPRLNAGHAIVPDATTIPRDGRGTSGSGGGEWGAMGRAGRVTLSDVAEAAGVSRATVSFVLNDDPRQTISAATRERVEDAARSLGYVPHGIARALREGSSRIVVLTADRDLESGFSRSYVRGLDEELAEHGHLLLVRHGHAPEATQQVLDTIVPRAVLRLGEASVPGHEPVGQDGENGFAAGAALQIGHLADRGHTRIAMALPDHDVPPAEARFGFAREAARRLGLPPLERLVVPGPREAGAAAVAEFLASHADVTAFAAFDDVIALRSLAALRDLGRRVPEDIAVIGFDETEHGSLSSPALTTVHLDAEALGRVAARKVLGIDTAGPAPAPARIVVRASV</sequence>
<keyword evidence="3" id="KW-0804">Transcription</keyword>
<dbReference type="Proteomes" id="UP000646776">
    <property type="component" value="Unassembled WGS sequence"/>
</dbReference>
<dbReference type="EMBL" id="BMSA01000001">
    <property type="protein sequence ID" value="GGT31775.1"/>
    <property type="molecule type" value="Genomic_DNA"/>
</dbReference>
<proteinExistence type="predicted"/>
<evidence type="ECO:0000259" key="5">
    <source>
        <dbReference type="PROSITE" id="PS50932"/>
    </source>
</evidence>
<dbReference type="GO" id="GO:0000976">
    <property type="term" value="F:transcription cis-regulatory region binding"/>
    <property type="evidence" value="ECO:0007669"/>
    <property type="project" value="TreeGrafter"/>
</dbReference>
<organism evidence="6 7">
    <name type="scientific">Streptomyces phaeofaciens</name>
    <dbReference type="NCBI Taxonomy" id="68254"/>
    <lineage>
        <taxon>Bacteria</taxon>
        <taxon>Bacillati</taxon>
        <taxon>Actinomycetota</taxon>
        <taxon>Actinomycetes</taxon>
        <taxon>Kitasatosporales</taxon>
        <taxon>Streptomycetaceae</taxon>
        <taxon>Streptomyces</taxon>
    </lineage>
</organism>
<comment type="caution">
    <text evidence="6">The sequence shown here is derived from an EMBL/GenBank/DDBJ whole genome shotgun (WGS) entry which is preliminary data.</text>
</comment>
<evidence type="ECO:0000256" key="1">
    <source>
        <dbReference type="ARBA" id="ARBA00023015"/>
    </source>
</evidence>
<keyword evidence="2" id="KW-0238">DNA-binding</keyword>
<dbReference type="PANTHER" id="PTHR30146">
    <property type="entry name" value="LACI-RELATED TRANSCRIPTIONAL REPRESSOR"/>
    <property type="match status" value="1"/>
</dbReference>
<dbReference type="PROSITE" id="PS00356">
    <property type="entry name" value="HTH_LACI_1"/>
    <property type="match status" value="1"/>
</dbReference>
<dbReference type="SUPFAM" id="SSF47413">
    <property type="entry name" value="lambda repressor-like DNA-binding domains"/>
    <property type="match status" value="1"/>
</dbReference>
<reference evidence="6" key="2">
    <citation type="submission" date="2020-09" db="EMBL/GenBank/DDBJ databases">
        <authorList>
            <person name="Sun Q."/>
            <person name="Ohkuma M."/>
        </authorList>
    </citation>
    <scope>NUCLEOTIDE SEQUENCE</scope>
    <source>
        <strain evidence="6">JCM 4125</strain>
    </source>
</reference>
<evidence type="ECO:0000313" key="6">
    <source>
        <dbReference type="EMBL" id="GGT31775.1"/>
    </source>
</evidence>
<dbReference type="CDD" id="cd01392">
    <property type="entry name" value="HTH_LacI"/>
    <property type="match status" value="1"/>
</dbReference>
<accession>A0A918H2M3</accession>
<dbReference type="InterPro" id="IPR000843">
    <property type="entry name" value="HTH_LacI"/>
</dbReference>
<feature type="region of interest" description="Disordered" evidence="4">
    <location>
        <begin position="1"/>
        <end position="34"/>
    </location>
</feature>